<dbReference type="Gene3D" id="1.10.3290.10">
    <property type="entry name" value="Fido-like domain"/>
    <property type="match status" value="1"/>
</dbReference>
<evidence type="ECO:0000313" key="5">
    <source>
        <dbReference type="EMBL" id="GEP68217.1"/>
    </source>
</evidence>
<dbReference type="Proteomes" id="UP000321798">
    <property type="component" value="Unassembled WGS sequence"/>
</dbReference>
<feature type="domain" description="Fido" evidence="4">
    <location>
        <begin position="131"/>
        <end position="278"/>
    </location>
</feature>
<organism evidence="5 6">
    <name type="scientific">Cellulomonas soli</name>
    <dbReference type="NCBI Taxonomy" id="931535"/>
    <lineage>
        <taxon>Bacteria</taxon>
        <taxon>Bacillati</taxon>
        <taxon>Actinomycetota</taxon>
        <taxon>Actinomycetes</taxon>
        <taxon>Micrococcales</taxon>
        <taxon>Cellulomonadaceae</taxon>
        <taxon>Cellulomonas</taxon>
    </lineage>
</organism>
<evidence type="ECO:0000259" key="4">
    <source>
        <dbReference type="PROSITE" id="PS51459"/>
    </source>
</evidence>
<name>A0A512PAI0_9CELL</name>
<accession>A0A512PAI0</accession>
<dbReference type="EMBL" id="BKAL01000002">
    <property type="protein sequence ID" value="GEP68217.1"/>
    <property type="molecule type" value="Genomic_DNA"/>
</dbReference>
<evidence type="ECO:0000256" key="2">
    <source>
        <dbReference type="PIRSR" id="PIRSR640198-2"/>
    </source>
</evidence>
<dbReference type="PANTHER" id="PTHR13504">
    <property type="entry name" value="FIDO DOMAIN-CONTAINING PROTEIN DDB_G0283145"/>
    <property type="match status" value="1"/>
</dbReference>
<sequence>MGWEERDWRSSIPPELQSRSVREQMAQPHRAALTPQIADLEVRLPRNVAAAAEEASALIREFDLEVGGHVAPFAAILLRSESASSSQIENLTSGAKQIALAELGEDARRNATQVVGNVHAMQAAIRLSEQLDAGSVLAMHRALMEEAEPDIAGTWRTQQVWIGGGGYSPHQAAFVPPHADRLPAAIEDLVAFAAREDIPALQHAAIAHAQFETVHPFPDGNGRTGRALIHAMLRRRALTRSVTVPVSAGLLVDTHGYFEALTVYRQGDPAPIVAALAQASFDAVANGRLLLGDLRAVRETWRSQIRARSDSSVWSLTDLVLRQPVVHTALVQHELGISHTNAMKAIGRLVEVGALAEVGGRRRSILWQSGQVLDALDAFAARAGRRQPAEP</sequence>
<evidence type="ECO:0000256" key="1">
    <source>
        <dbReference type="PIRSR" id="PIRSR640198-1"/>
    </source>
</evidence>
<dbReference type="PROSITE" id="PS51459">
    <property type="entry name" value="FIDO"/>
    <property type="match status" value="1"/>
</dbReference>
<feature type="region of interest" description="Disordered" evidence="3">
    <location>
        <begin position="1"/>
        <end position="24"/>
    </location>
</feature>
<evidence type="ECO:0000313" key="6">
    <source>
        <dbReference type="Proteomes" id="UP000321798"/>
    </source>
</evidence>
<keyword evidence="2" id="KW-0547">Nucleotide-binding</keyword>
<dbReference type="InterPro" id="IPR040198">
    <property type="entry name" value="Fido_containing"/>
</dbReference>
<gene>
    <name evidence="5" type="ORF">CSO01_09320</name>
</gene>
<comment type="caution">
    <text evidence="5">The sequence shown here is derived from an EMBL/GenBank/DDBJ whole genome shotgun (WGS) entry which is preliminary data.</text>
</comment>
<dbReference type="PANTHER" id="PTHR13504:SF38">
    <property type="entry name" value="FIDO DOMAIN-CONTAINING PROTEIN"/>
    <property type="match status" value="1"/>
</dbReference>
<feature type="active site" evidence="1">
    <location>
        <position position="215"/>
    </location>
</feature>
<protein>
    <submittedName>
        <fullName evidence="5">Fic family protein</fullName>
    </submittedName>
</protein>
<proteinExistence type="predicted"/>
<dbReference type="SUPFAM" id="SSF140931">
    <property type="entry name" value="Fic-like"/>
    <property type="match status" value="1"/>
</dbReference>
<reference evidence="5 6" key="1">
    <citation type="submission" date="2019-07" db="EMBL/GenBank/DDBJ databases">
        <title>Whole genome shotgun sequence of Cellulomonas soli NBRC 109434.</title>
        <authorList>
            <person name="Hosoyama A."/>
            <person name="Uohara A."/>
            <person name="Ohji S."/>
            <person name="Ichikawa N."/>
        </authorList>
    </citation>
    <scope>NUCLEOTIDE SEQUENCE [LARGE SCALE GENOMIC DNA]</scope>
    <source>
        <strain evidence="5 6">NBRC 109434</strain>
    </source>
</reference>
<keyword evidence="2" id="KW-0067">ATP-binding</keyword>
<dbReference type="GO" id="GO:0005524">
    <property type="term" value="F:ATP binding"/>
    <property type="evidence" value="ECO:0007669"/>
    <property type="project" value="UniProtKB-KW"/>
</dbReference>
<dbReference type="AlphaFoldDB" id="A0A512PAI0"/>
<evidence type="ECO:0000256" key="3">
    <source>
        <dbReference type="SAM" id="MobiDB-lite"/>
    </source>
</evidence>
<dbReference type="InterPro" id="IPR003812">
    <property type="entry name" value="Fido"/>
</dbReference>
<dbReference type="InterPro" id="IPR036597">
    <property type="entry name" value="Fido-like_dom_sf"/>
</dbReference>
<feature type="binding site" evidence="2">
    <location>
        <begin position="219"/>
        <end position="226"/>
    </location>
    <ligand>
        <name>ATP</name>
        <dbReference type="ChEBI" id="CHEBI:30616"/>
    </ligand>
</feature>
<keyword evidence="6" id="KW-1185">Reference proteome</keyword>
<dbReference type="Pfam" id="PF02661">
    <property type="entry name" value="Fic"/>
    <property type="match status" value="1"/>
</dbReference>